<evidence type="ECO:0000313" key="10">
    <source>
        <dbReference type="Proteomes" id="UP000694843"/>
    </source>
</evidence>
<dbReference type="InterPro" id="IPR018251">
    <property type="entry name" value="Crust_neurhormone_CS"/>
</dbReference>
<dbReference type="InterPro" id="IPR031098">
    <property type="entry name" value="Crust_neurohorm"/>
</dbReference>
<accession>A0A6A0GR18</accession>
<dbReference type="PRINTS" id="PR00550">
    <property type="entry name" value="HYPRGLYCEMIC"/>
</dbReference>
<comment type="subcellular location">
    <subcellularLocation>
        <location evidence="1">Secreted</location>
    </subcellularLocation>
</comment>
<dbReference type="PROSITE" id="PS01250">
    <property type="entry name" value="CHH_MIH_GIH"/>
    <property type="match status" value="1"/>
</dbReference>
<dbReference type="GO" id="GO:0005576">
    <property type="term" value="C:extracellular region"/>
    <property type="evidence" value="ECO:0007669"/>
    <property type="project" value="UniProtKB-SubCell"/>
</dbReference>
<protein>
    <submittedName>
        <fullName evidence="11">Molt-inhibiting hormone</fullName>
    </submittedName>
</protein>
<keyword evidence="6" id="KW-0527">Neuropeptide</keyword>
<reference evidence="11" key="4">
    <citation type="submission" date="2025-04" db="UniProtKB">
        <authorList>
            <consortium name="RefSeq"/>
        </authorList>
    </citation>
    <scope>IDENTIFICATION</scope>
    <source>
        <tissue evidence="11">Whole organism</tissue>
    </source>
</reference>
<name>A0A6A0GR18_HYAAZ</name>
<dbReference type="InterPro" id="IPR001166">
    <property type="entry name" value="Hyperglycemic"/>
</dbReference>
<reference evidence="9" key="1">
    <citation type="submission" date="2014-08" db="EMBL/GenBank/DDBJ databases">
        <authorList>
            <person name="Murali S."/>
            <person name="Richards S."/>
            <person name="Bandaranaike D."/>
            <person name="Bellair M."/>
            <person name="Blankenburg K."/>
            <person name="Chao H."/>
            <person name="Dinh H."/>
            <person name="Doddapaneni H."/>
            <person name="Dugan-Rocha S."/>
            <person name="Elkadiri S."/>
            <person name="Gnanaolivu R."/>
            <person name="Hughes D."/>
            <person name="Lee S."/>
            <person name="Li M."/>
            <person name="Ming W."/>
            <person name="Munidasa M."/>
            <person name="Muniz J."/>
            <person name="Nguyen L."/>
            <person name="Osuji N."/>
            <person name="Pu L.-L."/>
            <person name="Puazo M."/>
            <person name="Skinner E."/>
            <person name="Qu C."/>
            <person name="Quiroz J."/>
            <person name="Raj R."/>
            <person name="Weissenberger G."/>
            <person name="Xin Y."/>
            <person name="Zou X."/>
            <person name="Han Y."/>
            <person name="Worley K."/>
            <person name="Muzny D."/>
            <person name="Gibbs R."/>
        </authorList>
    </citation>
    <scope>NUCLEOTIDE SEQUENCE</scope>
    <source>
        <strain evidence="9">HAZT.00-mixed</strain>
        <tissue evidence="9">Whole organism</tissue>
    </source>
</reference>
<reference evidence="9" key="2">
    <citation type="journal article" date="2018" name="Environ. Sci. Technol.">
        <title>The Toxicogenome of Hyalella azteca: A Model for Sediment Ecotoxicology and Evolutionary Toxicology.</title>
        <authorList>
            <person name="Poynton H.C."/>
            <person name="Hasenbein S."/>
            <person name="Benoit J.B."/>
            <person name="Sepulveda M.S."/>
            <person name="Poelchau M.F."/>
            <person name="Hughes D.S.T."/>
            <person name="Murali S.C."/>
            <person name="Chen S."/>
            <person name="Glastad K.M."/>
            <person name="Goodisman M.A.D."/>
            <person name="Werren J.H."/>
            <person name="Vineis J.H."/>
            <person name="Bowen J.L."/>
            <person name="Friedrich M."/>
            <person name="Jones J."/>
            <person name="Robertson H.M."/>
            <person name="Feyereisen R."/>
            <person name="Mechler-Hickson A."/>
            <person name="Mathers N."/>
            <person name="Lee C.E."/>
            <person name="Colbourne J.K."/>
            <person name="Biales A."/>
            <person name="Johnston J.S."/>
            <person name="Wellborn G.A."/>
            <person name="Rosendale A.J."/>
            <person name="Cridge A.G."/>
            <person name="Munoz-Torres M.C."/>
            <person name="Bain P.A."/>
            <person name="Manny A.R."/>
            <person name="Major K.M."/>
            <person name="Lambert F.N."/>
            <person name="Vulpe C.D."/>
            <person name="Tuck P."/>
            <person name="Blalock B.J."/>
            <person name="Lin Y.Y."/>
            <person name="Smith M.E."/>
            <person name="Ochoa-Acuna H."/>
            <person name="Chen M.M."/>
            <person name="Childers C.P."/>
            <person name="Qu J."/>
            <person name="Dugan S."/>
            <person name="Lee S.L."/>
            <person name="Chao H."/>
            <person name="Dinh H."/>
            <person name="Han Y."/>
            <person name="Doddapaneni H."/>
            <person name="Worley K.C."/>
            <person name="Muzny D.M."/>
            <person name="Gibbs R.A."/>
            <person name="Richards S."/>
        </authorList>
    </citation>
    <scope>NUCLEOTIDE SEQUENCE</scope>
    <source>
        <strain evidence="9">HAZT.00-mixed</strain>
        <tissue evidence="9">Whole organism</tissue>
    </source>
</reference>
<dbReference type="GO" id="GO:0007623">
    <property type="term" value="P:circadian rhythm"/>
    <property type="evidence" value="ECO:0007669"/>
    <property type="project" value="TreeGrafter"/>
</dbReference>
<comment type="similarity">
    <text evidence="2">Belongs to the arthropod CHH/MIH/GIH/VIH hormone family.</text>
</comment>
<feature type="disulfide bond" evidence="7">
    <location>
        <begin position="59"/>
        <end position="85"/>
    </location>
</feature>
<keyword evidence="10" id="KW-1185">Reference proteome</keyword>
<dbReference type="KEGG" id="hazt:108667231"/>
<dbReference type="Proteomes" id="UP000694843">
    <property type="component" value="Unplaced"/>
</dbReference>
<dbReference type="EMBL" id="JQDR03016463">
    <property type="protein sequence ID" value="KAA0185225.1"/>
    <property type="molecule type" value="Genomic_DNA"/>
</dbReference>
<keyword evidence="5 7" id="KW-1015">Disulfide bond</keyword>
<feature type="signal peptide" evidence="8">
    <location>
        <begin position="1"/>
        <end position="18"/>
    </location>
</feature>
<dbReference type="GO" id="GO:0005184">
    <property type="term" value="F:neuropeptide hormone activity"/>
    <property type="evidence" value="ECO:0007669"/>
    <property type="project" value="InterPro"/>
</dbReference>
<evidence type="ECO:0000313" key="11">
    <source>
        <dbReference type="RefSeq" id="XP_018009720.1"/>
    </source>
</evidence>
<dbReference type="Proteomes" id="UP000711488">
    <property type="component" value="Unassembled WGS sequence"/>
</dbReference>
<dbReference type="InterPro" id="IPR035957">
    <property type="entry name" value="Crust_neurohorm_sf"/>
</dbReference>
<evidence type="ECO:0000256" key="5">
    <source>
        <dbReference type="ARBA" id="ARBA00023157"/>
    </source>
</evidence>
<reference evidence="9" key="3">
    <citation type="submission" date="2019-06" db="EMBL/GenBank/DDBJ databases">
        <authorList>
            <person name="Poynton C."/>
            <person name="Hasenbein S."/>
            <person name="Benoit J.B."/>
            <person name="Sepulveda M.S."/>
            <person name="Poelchau M.F."/>
            <person name="Murali S.C."/>
            <person name="Chen S."/>
            <person name="Glastad K.M."/>
            <person name="Werren J.H."/>
            <person name="Vineis J.H."/>
            <person name="Bowen J.L."/>
            <person name="Friedrich M."/>
            <person name="Jones J."/>
            <person name="Robertson H.M."/>
            <person name="Feyereisen R."/>
            <person name="Mechler-Hickson A."/>
            <person name="Mathers N."/>
            <person name="Lee C.E."/>
            <person name="Colbourne J.K."/>
            <person name="Biales A."/>
            <person name="Johnston J.S."/>
            <person name="Wellborn G.A."/>
            <person name="Rosendale A.J."/>
            <person name="Cridge A.G."/>
            <person name="Munoz-Torres M.C."/>
            <person name="Bain P.A."/>
            <person name="Manny A.R."/>
            <person name="Major K.M."/>
            <person name="Lambert F.N."/>
            <person name="Vulpe C.D."/>
            <person name="Tuck P."/>
            <person name="Blalock B.J."/>
            <person name="Lin Y.-Y."/>
            <person name="Smith M.E."/>
            <person name="Ochoa-Acuna H."/>
            <person name="Chen M.-J.M."/>
            <person name="Childers C.P."/>
            <person name="Qu J."/>
            <person name="Dugan S."/>
            <person name="Lee S.L."/>
            <person name="Chao H."/>
            <person name="Dinh H."/>
            <person name="Han Y."/>
            <person name="Doddapaneni H."/>
            <person name="Worley K.C."/>
            <person name="Muzny D.M."/>
            <person name="Gibbs R.A."/>
            <person name="Richards S."/>
        </authorList>
    </citation>
    <scope>NUCLEOTIDE SEQUENCE</scope>
    <source>
        <strain evidence="9">HAZT.00-mixed</strain>
        <tissue evidence="9">Whole organism</tissue>
    </source>
</reference>
<keyword evidence="8" id="KW-0732">Signal</keyword>
<dbReference type="RefSeq" id="XP_018009720.1">
    <property type="nucleotide sequence ID" value="XM_018154231.2"/>
</dbReference>
<dbReference type="Gene3D" id="1.10.2010.10">
    <property type="entry name" value="Crustacean CHH/MIH/GIH neurohormone"/>
    <property type="match status" value="1"/>
</dbReference>
<evidence type="ECO:0000256" key="2">
    <source>
        <dbReference type="ARBA" id="ARBA00005447"/>
    </source>
</evidence>
<feature type="disulfide bond" evidence="7">
    <location>
        <begin position="39"/>
        <end position="76"/>
    </location>
</feature>
<proteinExistence type="inferred from homology"/>
<evidence type="ECO:0000256" key="8">
    <source>
        <dbReference type="SAM" id="SignalP"/>
    </source>
</evidence>
<evidence type="ECO:0000313" key="9">
    <source>
        <dbReference type="EMBL" id="KAA0185225.1"/>
    </source>
</evidence>
<sequence>MVATSAAFLLVSAMVVLGDGVAALPLSVYSDWFMHDQECRDIAGNRDLYDEVARVCNDCQNLFRVSNIGPACRKNCFWNEEFKLCAEALQLSSELPELIRKIHVIKVG</sequence>
<evidence type="ECO:0000256" key="3">
    <source>
        <dbReference type="ARBA" id="ARBA00022525"/>
    </source>
</evidence>
<evidence type="ECO:0000256" key="1">
    <source>
        <dbReference type="ARBA" id="ARBA00004613"/>
    </source>
</evidence>
<feature type="disulfide bond" evidence="7">
    <location>
        <begin position="56"/>
        <end position="72"/>
    </location>
</feature>
<evidence type="ECO:0000256" key="7">
    <source>
        <dbReference type="PIRSR" id="PIRSR631098-51"/>
    </source>
</evidence>
<gene>
    <name evidence="11" type="primary">LOC108667231</name>
    <name evidence="9" type="ORF">HAZT_HAZT011679</name>
</gene>
<feature type="chain" id="PRO_5044628512" evidence="8">
    <location>
        <begin position="19"/>
        <end position="108"/>
    </location>
</feature>
<dbReference type="GO" id="GO:0007218">
    <property type="term" value="P:neuropeptide signaling pathway"/>
    <property type="evidence" value="ECO:0007669"/>
    <property type="project" value="UniProtKB-KW"/>
</dbReference>
<dbReference type="Pfam" id="PF01147">
    <property type="entry name" value="Crust_neurohorm"/>
    <property type="match status" value="1"/>
</dbReference>
<dbReference type="GeneID" id="108667231"/>
<evidence type="ECO:0000256" key="4">
    <source>
        <dbReference type="ARBA" id="ARBA00022702"/>
    </source>
</evidence>
<keyword evidence="4" id="KW-0372">Hormone</keyword>
<dbReference type="PANTHER" id="PTHR35981">
    <property type="entry name" value="ION TRANSPORT PEPTIDE, ISOFORM C"/>
    <property type="match status" value="1"/>
</dbReference>
<dbReference type="PANTHER" id="PTHR35981:SF2">
    <property type="entry name" value="ION TRANSPORT PEPTIDE, ISOFORM C"/>
    <property type="match status" value="1"/>
</dbReference>
<dbReference type="SUPFAM" id="SSF81778">
    <property type="entry name" value="Crustacean CHH/MIH/GIH neurohormone"/>
    <property type="match status" value="1"/>
</dbReference>
<evidence type="ECO:0000256" key="6">
    <source>
        <dbReference type="ARBA" id="ARBA00023320"/>
    </source>
</evidence>
<dbReference type="OrthoDB" id="6348351at2759"/>
<organism evidence="9">
    <name type="scientific">Hyalella azteca</name>
    <name type="common">Amphipod</name>
    <dbReference type="NCBI Taxonomy" id="294128"/>
    <lineage>
        <taxon>Eukaryota</taxon>
        <taxon>Metazoa</taxon>
        <taxon>Ecdysozoa</taxon>
        <taxon>Arthropoda</taxon>
        <taxon>Crustacea</taxon>
        <taxon>Multicrustacea</taxon>
        <taxon>Malacostraca</taxon>
        <taxon>Eumalacostraca</taxon>
        <taxon>Peracarida</taxon>
        <taxon>Amphipoda</taxon>
        <taxon>Senticaudata</taxon>
        <taxon>Talitrida</taxon>
        <taxon>Talitroidea</taxon>
        <taxon>Hyalellidae</taxon>
        <taxon>Hyalella</taxon>
    </lineage>
</organism>
<keyword evidence="3" id="KW-0964">Secreted</keyword>
<dbReference type="AlphaFoldDB" id="A0A6A0GR18"/>